<feature type="signal peptide" evidence="1">
    <location>
        <begin position="1"/>
        <end position="32"/>
    </location>
</feature>
<reference evidence="4" key="1">
    <citation type="journal article" date="2019" name="Int. J. Syst. Evol. Microbiol.">
        <title>The Global Catalogue of Microorganisms (GCM) 10K type strain sequencing project: providing services to taxonomists for standard genome sequencing and annotation.</title>
        <authorList>
            <consortium name="The Broad Institute Genomics Platform"/>
            <consortium name="The Broad Institute Genome Sequencing Center for Infectious Disease"/>
            <person name="Wu L."/>
            <person name="Ma J."/>
        </authorList>
    </citation>
    <scope>NUCLEOTIDE SEQUENCE [LARGE SCALE GENOMIC DNA]</scope>
    <source>
        <strain evidence="4">JCM 18053</strain>
    </source>
</reference>
<evidence type="ECO:0000313" key="4">
    <source>
        <dbReference type="Proteomes" id="UP001499852"/>
    </source>
</evidence>
<dbReference type="Gene3D" id="2.40.160.100">
    <property type="match status" value="1"/>
</dbReference>
<dbReference type="Proteomes" id="UP001499852">
    <property type="component" value="Unassembled WGS sequence"/>
</dbReference>
<dbReference type="RefSeq" id="WP_345738152.1">
    <property type="nucleotide sequence ID" value="NZ_BAABIA010000009.1"/>
</dbReference>
<evidence type="ECO:0000313" key="3">
    <source>
        <dbReference type="EMBL" id="GAA5146520.1"/>
    </source>
</evidence>
<dbReference type="Pfam" id="PF13372">
    <property type="entry name" value="Alginate_exp"/>
    <property type="match status" value="1"/>
</dbReference>
<dbReference type="InterPro" id="IPR053728">
    <property type="entry name" value="Alginate_Permeability_Chnl"/>
</dbReference>
<dbReference type="EMBL" id="BAABIA010000009">
    <property type="protein sequence ID" value="GAA5146520.1"/>
    <property type="molecule type" value="Genomic_DNA"/>
</dbReference>
<feature type="chain" id="PRO_5047282204" evidence="1">
    <location>
        <begin position="33"/>
        <end position="476"/>
    </location>
</feature>
<keyword evidence="4" id="KW-1185">Reference proteome</keyword>
<feature type="domain" description="Alginate export" evidence="2">
    <location>
        <begin position="75"/>
        <end position="459"/>
    </location>
</feature>
<accession>A0ABP9PH26</accession>
<gene>
    <name evidence="3" type="ORF">GCM10023213_39710</name>
</gene>
<organism evidence="3 4">
    <name type="scientific">Prosthecobacter algae</name>
    <dbReference type="NCBI Taxonomy" id="1144682"/>
    <lineage>
        <taxon>Bacteria</taxon>
        <taxon>Pseudomonadati</taxon>
        <taxon>Verrucomicrobiota</taxon>
        <taxon>Verrucomicrobiia</taxon>
        <taxon>Verrucomicrobiales</taxon>
        <taxon>Verrucomicrobiaceae</taxon>
        <taxon>Prosthecobacter</taxon>
    </lineage>
</organism>
<comment type="caution">
    <text evidence="3">The sequence shown here is derived from an EMBL/GenBank/DDBJ whole genome shotgun (WGS) entry which is preliminary data.</text>
</comment>
<keyword evidence="1" id="KW-0732">Signal</keyword>
<name>A0ABP9PH26_9BACT</name>
<evidence type="ECO:0000256" key="1">
    <source>
        <dbReference type="SAM" id="SignalP"/>
    </source>
</evidence>
<protein>
    <submittedName>
        <fullName evidence="3">Alginate export family protein</fullName>
    </submittedName>
</protein>
<evidence type="ECO:0000259" key="2">
    <source>
        <dbReference type="Pfam" id="PF13372"/>
    </source>
</evidence>
<sequence length="476" mass="55060">MNLHLFSLLTMLQKTALAVSLGGSVFITSMMAADAGPTSYYRAPKSYSTTRDPDLPKYATQASKLGWDVLQNAAWLDLGLDYRFRYEYRDDDLRRAEAGLDEPLLHRTRAYLGIHDVLDPFRFAVEMQDSRRYNGNYPRDNRDVNEFEIIRLYAELYFEDALGTDALGNSRPVSLRYGIHNFEFLDRRLIGNNQWRNTANTFQGFQGRVGQESNDWQLDLLAVQPLNRQKYDWDRPVEQQWMYAAIGHWRRWSDVITLEPYYLALNQSAHGKVEERLVHSPGLRGYGVVGETGFDYDFNLVYQFGYSGSKDLQAYGGSVEVGYSFKQPWQPRFSLFYGYASGDQDPNDNEDNRFERFFGFGRPWSANDYIVYENISTPKLRLELTPNKKLRMDLGYSFYWLASDTDRFSAANLRDRQGDSGSMIGHEFDGRIRWQVTPKVEAILGYAHFTAGDFTRGQGRPQDTDFAYLEISLKAF</sequence>
<dbReference type="InterPro" id="IPR025388">
    <property type="entry name" value="Alginate_export_dom"/>
</dbReference>
<proteinExistence type="predicted"/>